<dbReference type="EMBL" id="CAKOGP040002078">
    <property type="protein sequence ID" value="CAJ1960886.1"/>
    <property type="molecule type" value="Genomic_DNA"/>
</dbReference>
<feature type="compositionally biased region" description="Low complexity" evidence="1">
    <location>
        <begin position="58"/>
        <end position="79"/>
    </location>
</feature>
<evidence type="ECO:0000259" key="2">
    <source>
        <dbReference type="Pfam" id="PF13843"/>
    </source>
</evidence>
<evidence type="ECO:0000256" key="1">
    <source>
        <dbReference type="SAM" id="MobiDB-lite"/>
    </source>
</evidence>
<dbReference type="AlphaFoldDB" id="A0AAD2JM04"/>
<proteinExistence type="predicted"/>
<dbReference type="InterPro" id="IPR029526">
    <property type="entry name" value="PGBD"/>
</dbReference>
<evidence type="ECO:0000313" key="4">
    <source>
        <dbReference type="Proteomes" id="UP001295423"/>
    </source>
</evidence>
<feature type="domain" description="PiggyBac transposable element-derived protein" evidence="2">
    <location>
        <begin position="168"/>
        <end position="264"/>
    </location>
</feature>
<evidence type="ECO:0000313" key="3">
    <source>
        <dbReference type="EMBL" id="CAJ1960886.1"/>
    </source>
</evidence>
<sequence length="288" mass="32147">MQSKQDGPLVTQQQKSPLLTVEVCLAPVEVVQPAVPQQGVEAEAVVAAQNLMPAVPLAPEQPQQPQQAPQQPTAPPIQQEEQEEHNNHTILVPNEQQAPEPMTIGQELVLPTPPEQQQQGPRPVATQHGFEWFDAPEGIVIGNPIRQRKWVLKTPVNDEEICDGCDIGFSRSSSRATLWSTVASFKYIPAPAFGRTGMPHNRFDSIWECLTFSRQPEQRPEGMSAEAYRWLLIDDFINEFNEYQAANFIPGSTICVDELIARWYGMGGHWINEGIPNYVAIDRKPENG</sequence>
<organism evidence="3 4">
    <name type="scientific">Cylindrotheca closterium</name>
    <dbReference type="NCBI Taxonomy" id="2856"/>
    <lineage>
        <taxon>Eukaryota</taxon>
        <taxon>Sar</taxon>
        <taxon>Stramenopiles</taxon>
        <taxon>Ochrophyta</taxon>
        <taxon>Bacillariophyta</taxon>
        <taxon>Bacillariophyceae</taxon>
        <taxon>Bacillariophycidae</taxon>
        <taxon>Bacillariales</taxon>
        <taxon>Bacillariaceae</taxon>
        <taxon>Cylindrotheca</taxon>
    </lineage>
</organism>
<feature type="region of interest" description="Disordered" evidence="1">
    <location>
        <begin position="58"/>
        <end position="85"/>
    </location>
</feature>
<comment type="caution">
    <text evidence="3">The sequence shown here is derived from an EMBL/GenBank/DDBJ whole genome shotgun (WGS) entry which is preliminary data.</text>
</comment>
<gene>
    <name evidence="3" type="ORF">CYCCA115_LOCUS18937</name>
</gene>
<name>A0AAD2JM04_9STRA</name>
<keyword evidence="4" id="KW-1185">Reference proteome</keyword>
<dbReference type="Proteomes" id="UP001295423">
    <property type="component" value="Unassembled WGS sequence"/>
</dbReference>
<protein>
    <recommendedName>
        <fullName evidence="2">PiggyBac transposable element-derived protein domain-containing protein</fullName>
    </recommendedName>
</protein>
<accession>A0AAD2JM04</accession>
<reference evidence="3" key="1">
    <citation type="submission" date="2023-08" db="EMBL/GenBank/DDBJ databases">
        <authorList>
            <person name="Audoor S."/>
            <person name="Bilcke G."/>
        </authorList>
    </citation>
    <scope>NUCLEOTIDE SEQUENCE</scope>
</reference>
<dbReference type="Pfam" id="PF13843">
    <property type="entry name" value="DDE_Tnp_1_7"/>
    <property type="match status" value="1"/>
</dbReference>